<dbReference type="AlphaFoldDB" id="A0A699WH04"/>
<feature type="non-terminal residue" evidence="1">
    <location>
        <position position="89"/>
    </location>
</feature>
<reference evidence="1" key="1">
    <citation type="journal article" date="2019" name="Sci. Rep.">
        <title>Draft genome of Tanacetum cinerariifolium, the natural source of mosquito coil.</title>
        <authorList>
            <person name="Yamashiro T."/>
            <person name="Shiraishi A."/>
            <person name="Satake H."/>
            <person name="Nakayama K."/>
        </authorList>
    </citation>
    <scope>NUCLEOTIDE SEQUENCE</scope>
</reference>
<protein>
    <submittedName>
        <fullName evidence="1">Uncharacterized protein</fullName>
    </submittedName>
</protein>
<organism evidence="1">
    <name type="scientific">Tanacetum cinerariifolium</name>
    <name type="common">Dalmatian daisy</name>
    <name type="synonym">Chrysanthemum cinerariifolium</name>
    <dbReference type="NCBI Taxonomy" id="118510"/>
    <lineage>
        <taxon>Eukaryota</taxon>
        <taxon>Viridiplantae</taxon>
        <taxon>Streptophyta</taxon>
        <taxon>Embryophyta</taxon>
        <taxon>Tracheophyta</taxon>
        <taxon>Spermatophyta</taxon>
        <taxon>Magnoliopsida</taxon>
        <taxon>eudicotyledons</taxon>
        <taxon>Gunneridae</taxon>
        <taxon>Pentapetalae</taxon>
        <taxon>asterids</taxon>
        <taxon>campanulids</taxon>
        <taxon>Asterales</taxon>
        <taxon>Asteraceae</taxon>
        <taxon>Asteroideae</taxon>
        <taxon>Anthemideae</taxon>
        <taxon>Anthemidinae</taxon>
        <taxon>Tanacetum</taxon>
    </lineage>
</organism>
<proteinExistence type="predicted"/>
<evidence type="ECO:0000313" key="1">
    <source>
        <dbReference type="EMBL" id="GFD44988.1"/>
    </source>
</evidence>
<sequence>MEKIFDVMGCEDAFKTRLAVYICLRVMLWLGGKPTSRPMVVMPVGSLQVYPKSSHVHVIYGCGSGCNAARNYEILHERDDEDTERPDKR</sequence>
<accession>A0A699WH04</accession>
<dbReference type="EMBL" id="BKCJ011636784">
    <property type="protein sequence ID" value="GFD44988.1"/>
    <property type="molecule type" value="Genomic_DNA"/>
</dbReference>
<comment type="caution">
    <text evidence="1">The sequence shown here is derived from an EMBL/GenBank/DDBJ whole genome shotgun (WGS) entry which is preliminary data.</text>
</comment>
<gene>
    <name evidence="1" type="ORF">Tci_916957</name>
</gene>
<name>A0A699WH04_TANCI</name>